<proteinExistence type="inferred from homology"/>
<dbReference type="Proteomes" id="UP000685013">
    <property type="component" value="Chromosome 18"/>
</dbReference>
<keyword evidence="8" id="KW-1185">Reference proteome</keyword>
<feature type="compositionally biased region" description="Low complexity" evidence="6">
    <location>
        <begin position="28"/>
        <end position="48"/>
    </location>
</feature>
<comment type="caution">
    <text evidence="5">Lacks conserved residue(s) required for the propagation of feature annotation.</text>
</comment>
<gene>
    <name evidence="7" type="primary">SCL8</name>
    <name evidence="7" type="ORF">SDJN03_27443</name>
</gene>
<dbReference type="PROSITE" id="PS50985">
    <property type="entry name" value="GRAS"/>
    <property type="match status" value="1"/>
</dbReference>
<evidence type="ECO:0000256" key="2">
    <source>
        <dbReference type="ARBA" id="ARBA00023015"/>
    </source>
</evidence>
<evidence type="ECO:0000256" key="4">
    <source>
        <dbReference type="ARBA" id="ARBA00023242"/>
    </source>
</evidence>
<feature type="short sequence motif" description="VHIID" evidence="5">
    <location>
        <begin position="121"/>
        <end position="125"/>
    </location>
</feature>
<evidence type="ECO:0000313" key="8">
    <source>
        <dbReference type="Proteomes" id="UP000685013"/>
    </source>
</evidence>
<sequence length="155" mass="17358">MMMNHRLQELEKELLEDKTTMMEKPVLTSPTTSTSSSCSSSTSSSVASTSSDTWKQSVIEAAAAISEGKLEVMDEILAWVVKISNARGSSVQRFAEYMVFVLKLQQNLAILEGIEEEDRKLHVVDFDIRKGGQYMNLIHLLSGRYEINCDCSGEW</sequence>
<keyword evidence="4" id="KW-0539">Nucleus</keyword>
<protein>
    <submittedName>
        <fullName evidence="7">Scarecrow-like protein 8</fullName>
    </submittedName>
</protein>
<evidence type="ECO:0000256" key="1">
    <source>
        <dbReference type="ARBA" id="ARBA00004123"/>
    </source>
</evidence>
<evidence type="ECO:0000256" key="6">
    <source>
        <dbReference type="SAM" id="MobiDB-lite"/>
    </source>
</evidence>
<comment type="similarity">
    <text evidence="5">Belongs to the GRAS family.</text>
</comment>
<keyword evidence="2" id="KW-0805">Transcription regulation</keyword>
<comment type="subcellular location">
    <subcellularLocation>
        <location evidence="1">Nucleus</location>
    </subcellularLocation>
</comment>
<feature type="non-terminal residue" evidence="7">
    <location>
        <position position="1"/>
    </location>
</feature>
<evidence type="ECO:0000313" key="7">
    <source>
        <dbReference type="EMBL" id="KAG6573556.1"/>
    </source>
</evidence>
<evidence type="ECO:0000256" key="5">
    <source>
        <dbReference type="PROSITE-ProRule" id="PRU01191"/>
    </source>
</evidence>
<dbReference type="GO" id="GO:0005634">
    <property type="term" value="C:nucleus"/>
    <property type="evidence" value="ECO:0007669"/>
    <property type="project" value="UniProtKB-SubCell"/>
</dbReference>
<feature type="region of interest" description="Disordered" evidence="6">
    <location>
        <begin position="21"/>
        <end position="48"/>
    </location>
</feature>
<keyword evidence="3" id="KW-0804">Transcription</keyword>
<accession>A0AAV6M1P5</accession>
<dbReference type="InterPro" id="IPR005202">
    <property type="entry name" value="TF_GRAS"/>
</dbReference>
<name>A0AAV6M1P5_9ROSI</name>
<dbReference type="AlphaFoldDB" id="A0AAV6M1P5"/>
<organism evidence="7 8">
    <name type="scientific">Cucurbita argyrosperma subsp. sororia</name>
    <dbReference type="NCBI Taxonomy" id="37648"/>
    <lineage>
        <taxon>Eukaryota</taxon>
        <taxon>Viridiplantae</taxon>
        <taxon>Streptophyta</taxon>
        <taxon>Embryophyta</taxon>
        <taxon>Tracheophyta</taxon>
        <taxon>Spermatophyta</taxon>
        <taxon>Magnoliopsida</taxon>
        <taxon>eudicotyledons</taxon>
        <taxon>Gunneridae</taxon>
        <taxon>Pentapetalae</taxon>
        <taxon>rosids</taxon>
        <taxon>fabids</taxon>
        <taxon>Cucurbitales</taxon>
        <taxon>Cucurbitaceae</taxon>
        <taxon>Cucurbiteae</taxon>
        <taxon>Cucurbita</taxon>
    </lineage>
</organism>
<comment type="caution">
    <text evidence="7">The sequence shown here is derived from an EMBL/GenBank/DDBJ whole genome shotgun (WGS) entry which is preliminary data.</text>
</comment>
<dbReference type="EMBL" id="JAGKQH010000018">
    <property type="protein sequence ID" value="KAG6573556.1"/>
    <property type="molecule type" value="Genomic_DNA"/>
</dbReference>
<evidence type="ECO:0000256" key="3">
    <source>
        <dbReference type="ARBA" id="ARBA00023163"/>
    </source>
</evidence>
<reference evidence="7 8" key="1">
    <citation type="journal article" date="2021" name="Hortic Res">
        <title>The domestication of Cucurbita argyrosperma as revealed by the genome of its wild relative.</title>
        <authorList>
            <person name="Barrera-Redondo J."/>
            <person name="Sanchez-de la Vega G."/>
            <person name="Aguirre-Liguori J.A."/>
            <person name="Castellanos-Morales G."/>
            <person name="Gutierrez-Guerrero Y.T."/>
            <person name="Aguirre-Dugua X."/>
            <person name="Aguirre-Planter E."/>
            <person name="Tenaillon M.I."/>
            <person name="Lira-Saade R."/>
            <person name="Eguiarte L.E."/>
        </authorList>
    </citation>
    <scope>NUCLEOTIDE SEQUENCE [LARGE SCALE GENOMIC DNA]</scope>
    <source>
        <strain evidence="7">JBR-2021</strain>
    </source>
</reference>
<dbReference type="Pfam" id="PF03514">
    <property type="entry name" value="GRAS"/>
    <property type="match status" value="1"/>
</dbReference>